<dbReference type="PANTHER" id="PTHR46384">
    <property type="entry name" value="MOTILE SPERM DOMAIN-CONTAINING PROTEIN 2"/>
    <property type="match status" value="1"/>
</dbReference>
<dbReference type="GO" id="GO:0140284">
    <property type="term" value="C:endoplasmic reticulum-endosome membrane contact site"/>
    <property type="evidence" value="ECO:0007669"/>
    <property type="project" value="TreeGrafter"/>
</dbReference>
<dbReference type="InterPro" id="IPR053012">
    <property type="entry name" value="ER-organelle_contact"/>
</dbReference>
<keyword evidence="1" id="KW-1133">Transmembrane helix</keyword>
<dbReference type="SUPFAM" id="SSF52087">
    <property type="entry name" value="CRAL/TRIO domain"/>
    <property type="match status" value="1"/>
</dbReference>
<dbReference type="SUPFAM" id="SSF46938">
    <property type="entry name" value="CRAL/TRIO N-terminal domain"/>
    <property type="match status" value="1"/>
</dbReference>
<dbReference type="InterPro" id="IPR036273">
    <property type="entry name" value="CRAL/TRIO_N_dom_sf"/>
</dbReference>
<dbReference type="InterPro" id="IPR008962">
    <property type="entry name" value="PapD-like_sf"/>
</dbReference>
<gene>
    <name evidence="4" type="ORF">CINCED_3A021328</name>
</gene>
<accession>A0A5E4MQM7</accession>
<sequence length="468" mass="54743">MDISTDSISALRRLFAEKLDKQNGVFHPLDLARINNTDSWLKRFLIHNEGNHEEALSMLWNVCEWRKSFGVNEMSESNGTVRVDYLEEGIMFPYGVDKDGKLMFIIKCKLHFKNLKDSEECKKCAVYWFERMERLTNGDQITIFFDMMGSGLSNLDMDFTKYLINLLKIYYPAFLNYIIIYEMPWVLNAAFRIIQTWLPAKAVKKIKFLNKQNLNEYVPKQSTLVSWGGEDSYTFSFLPEMKKVEEIKKKVHFAETMEVKNVSGETRDIVYMPKEVKLKIIPDEVLIFNKDNNNGHNEVIANVTFMNDYKDPIAFKIKTTCLVKYKVRPSTGVLTPQESVQVSFVLNGMAVKQTDVMRDKFLVLAIPITDNKDLGELWKTQWETREQHILKCKISNENGDMNFWDSCDQTHNKNLEQKVEKLMNTVANLEISNRMLCQNMYYIKCSLYFILLVCLFATGFFLAIYYHK</sequence>
<dbReference type="Gene3D" id="3.40.525.10">
    <property type="entry name" value="CRAL-TRIO lipid binding domain"/>
    <property type="match status" value="1"/>
</dbReference>
<reference evidence="4 5" key="1">
    <citation type="submission" date="2019-08" db="EMBL/GenBank/DDBJ databases">
        <authorList>
            <person name="Alioto T."/>
            <person name="Alioto T."/>
            <person name="Gomez Garrido J."/>
        </authorList>
    </citation>
    <scope>NUCLEOTIDE SEQUENCE [LARGE SCALE GENOMIC DNA]</scope>
</reference>
<dbReference type="PROSITE" id="PS50202">
    <property type="entry name" value="MSP"/>
    <property type="match status" value="1"/>
</dbReference>
<feature type="transmembrane region" description="Helical" evidence="1">
    <location>
        <begin position="447"/>
        <end position="466"/>
    </location>
</feature>
<dbReference type="CDD" id="cd00170">
    <property type="entry name" value="SEC14"/>
    <property type="match status" value="1"/>
</dbReference>
<protein>
    <submittedName>
        <fullName evidence="4">PapD-like,Major sperm protein (MSP) domain,Immunoglobulin-like fold,CRAL-TRIO lipid binding</fullName>
    </submittedName>
</protein>
<dbReference type="Proteomes" id="UP000325440">
    <property type="component" value="Unassembled WGS sequence"/>
</dbReference>
<evidence type="ECO:0000313" key="4">
    <source>
        <dbReference type="EMBL" id="VVC33794.1"/>
    </source>
</evidence>
<dbReference type="PANTHER" id="PTHR46384:SF1">
    <property type="entry name" value="MOTILE SPERM DOMAIN-CONTAINING PROTEIN 2"/>
    <property type="match status" value="1"/>
</dbReference>
<organism evidence="4 5">
    <name type="scientific">Cinara cedri</name>
    <dbReference type="NCBI Taxonomy" id="506608"/>
    <lineage>
        <taxon>Eukaryota</taxon>
        <taxon>Metazoa</taxon>
        <taxon>Ecdysozoa</taxon>
        <taxon>Arthropoda</taxon>
        <taxon>Hexapoda</taxon>
        <taxon>Insecta</taxon>
        <taxon>Pterygota</taxon>
        <taxon>Neoptera</taxon>
        <taxon>Paraneoptera</taxon>
        <taxon>Hemiptera</taxon>
        <taxon>Sternorrhyncha</taxon>
        <taxon>Aphidomorpha</taxon>
        <taxon>Aphidoidea</taxon>
        <taxon>Aphididae</taxon>
        <taxon>Lachninae</taxon>
        <taxon>Cinara</taxon>
    </lineage>
</organism>
<dbReference type="Pfam" id="PF00650">
    <property type="entry name" value="CRAL_TRIO"/>
    <property type="match status" value="1"/>
</dbReference>
<dbReference type="EMBL" id="CABPRJ010000975">
    <property type="protein sequence ID" value="VVC33794.1"/>
    <property type="molecule type" value="Genomic_DNA"/>
</dbReference>
<keyword evidence="1" id="KW-0472">Membrane</keyword>
<feature type="domain" description="MSP" evidence="3">
    <location>
        <begin position="277"/>
        <end position="396"/>
    </location>
</feature>
<keyword evidence="5" id="KW-1185">Reference proteome</keyword>
<dbReference type="OrthoDB" id="75724at2759"/>
<dbReference type="AlphaFoldDB" id="A0A5E4MQM7"/>
<feature type="domain" description="CRAL-TRIO" evidence="2">
    <location>
        <begin position="79"/>
        <end position="235"/>
    </location>
</feature>
<proteinExistence type="predicted"/>
<dbReference type="InterPro" id="IPR013783">
    <property type="entry name" value="Ig-like_fold"/>
</dbReference>
<evidence type="ECO:0000259" key="2">
    <source>
        <dbReference type="PROSITE" id="PS50191"/>
    </source>
</evidence>
<dbReference type="PROSITE" id="PS50191">
    <property type="entry name" value="CRAL_TRIO"/>
    <property type="match status" value="1"/>
</dbReference>
<dbReference type="InterPro" id="IPR036865">
    <property type="entry name" value="CRAL-TRIO_dom_sf"/>
</dbReference>
<name>A0A5E4MQM7_9HEMI</name>
<dbReference type="GO" id="GO:0012505">
    <property type="term" value="C:endomembrane system"/>
    <property type="evidence" value="ECO:0007669"/>
    <property type="project" value="TreeGrafter"/>
</dbReference>
<evidence type="ECO:0000256" key="1">
    <source>
        <dbReference type="SAM" id="Phobius"/>
    </source>
</evidence>
<dbReference type="Gene3D" id="2.60.40.10">
    <property type="entry name" value="Immunoglobulins"/>
    <property type="match status" value="1"/>
</dbReference>
<dbReference type="SUPFAM" id="SSF49354">
    <property type="entry name" value="PapD-like"/>
    <property type="match status" value="1"/>
</dbReference>
<dbReference type="InterPro" id="IPR001251">
    <property type="entry name" value="CRAL-TRIO_dom"/>
</dbReference>
<keyword evidence="1" id="KW-0812">Transmembrane</keyword>
<dbReference type="Pfam" id="PF00635">
    <property type="entry name" value="Motile_Sperm"/>
    <property type="match status" value="1"/>
</dbReference>
<evidence type="ECO:0000313" key="5">
    <source>
        <dbReference type="Proteomes" id="UP000325440"/>
    </source>
</evidence>
<dbReference type="SMART" id="SM00516">
    <property type="entry name" value="SEC14"/>
    <property type="match status" value="1"/>
</dbReference>
<dbReference type="InterPro" id="IPR000535">
    <property type="entry name" value="MSP_dom"/>
</dbReference>
<evidence type="ECO:0000259" key="3">
    <source>
        <dbReference type="PROSITE" id="PS50202"/>
    </source>
</evidence>